<dbReference type="PANTHER" id="PTHR43793">
    <property type="entry name" value="FAD SYNTHASE"/>
    <property type="match status" value="1"/>
</dbReference>
<protein>
    <submittedName>
        <fullName evidence="4">Adenylyltransferase/cytidyltransferase family protein</fullName>
    </submittedName>
</protein>
<accession>A0A9X3F3B2</accession>
<dbReference type="Gene3D" id="3.40.50.620">
    <property type="entry name" value="HUPs"/>
    <property type="match status" value="1"/>
</dbReference>
<evidence type="ECO:0000256" key="2">
    <source>
        <dbReference type="ARBA" id="ARBA00022695"/>
    </source>
</evidence>
<evidence type="ECO:0000256" key="1">
    <source>
        <dbReference type="ARBA" id="ARBA00022679"/>
    </source>
</evidence>
<dbReference type="SUPFAM" id="SSF52374">
    <property type="entry name" value="Nucleotidylyl transferase"/>
    <property type="match status" value="1"/>
</dbReference>
<dbReference type="Pfam" id="PF01467">
    <property type="entry name" value="CTP_transf_like"/>
    <property type="match status" value="1"/>
</dbReference>
<dbReference type="GO" id="GO:0016779">
    <property type="term" value="F:nucleotidyltransferase activity"/>
    <property type="evidence" value="ECO:0007669"/>
    <property type="project" value="UniProtKB-KW"/>
</dbReference>
<dbReference type="InterPro" id="IPR004821">
    <property type="entry name" value="Cyt_trans-like"/>
</dbReference>
<dbReference type="EMBL" id="JAPOHD010000005">
    <property type="protein sequence ID" value="MCY1719017.1"/>
    <property type="molecule type" value="Genomic_DNA"/>
</dbReference>
<dbReference type="InterPro" id="IPR014729">
    <property type="entry name" value="Rossmann-like_a/b/a_fold"/>
</dbReference>
<keyword evidence="1" id="KW-0808">Transferase</keyword>
<dbReference type="RefSeq" id="WP_343331354.1">
    <property type="nucleotide sequence ID" value="NZ_JAPOHD010000005.1"/>
</dbReference>
<evidence type="ECO:0000313" key="5">
    <source>
        <dbReference type="Proteomes" id="UP001145087"/>
    </source>
</evidence>
<comment type="caution">
    <text evidence="4">The sequence shown here is derived from an EMBL/GenBank/DDBJ whole genome shotgun (WGS) entry which is preliminary data.</text>
</comment>
<dbReference type="PANTHER" id="PTHR43793:SF1">
    <property type="entry name" value="FAD SYNTHASE"/>
    <property type="match status" value="1"/>
</dbReference>
<name>A0A9X3F3B2_9BACT</name>
<proteinExistence type="predicted"/>
<dbReference type="NCBIfam" id="TIGR00125">
    <property type="entry name" value="cyt_tran_rel"/>
    <property type="match status" value="1"/>
</dbReference>
<dbReference type="Proteomes" id="UP001145087">
    <property type="component" value="Unassembled WGS sequence"/>
</dbReference>
<sequence>MSDKIVMISGCYDLLHAGHVAFFKTAAQYGKVHAYVGQDENIKLLKGKAPYFSQEERKYMVGAIRYVEKANVASGSGMLDFEQDMKDLKPDIFVVNEDGFTEGKKRICEENGVELVVLERVPEDGLPARSSSDSKKELKIPYRVCIAGGWMDQPWVSEKASGSCVVAQMWPTQDFNDRSGMATSSRKVAKELWGDQYPAGDPVRNAQLLFGAENPPGSEYISGTQDHIGLLVPGVSRIDYDGKYWPKHIENTVDPEVCEWLSSVLNFAPLQPRPEGYNPILKQNLDPKIIKRLGESGDAAYDAILKMNVKQLGEAMKATFMAWSEMLPYTVPEWVMEEMKTNYFPKYSGAITSGSGGGYIVFPSEEEVEGTIKVKIRF</sequence>
<keyword evidence="5" id="KW-1185">Reference proteome</keyword>
<evidence type="ECO:0000313" key="4">
    <source>
        <dbReference type="EMBL" id="MCY1719017.1"/>
    </source>
</evidence>
<feature type="domain" description="Cytidyltransferase-like" evidence="3">
    <location>
        <begin position="8"/>
        <end position="107"/>
    </location>
</feature>
<reference evidence="4" key="1">
    <citation type="submission" date="2022-11" db="EMBL/GenBank/DDBJ databases">
        <title>Marilongibacter aestuarii gen. nov., sp. nov., isolated from tidal flat sediment.</title>
        <authorList>
            <person name="Jiayan W."/>
        </authorList>
    </citation>
    <scope>NUCLEOTIDE SEQUENCE</scope>
    <source>
        <strain evidence="4">Z1-6</strain>
    </source>
</reference>
<organism evidence="4 5">
    <name type="scientific">Draconibacterium aestuarii</name>
    <dbReference type="NCBI Taxonomy" id="2998507"/>
    <lineage>
        <taxon>Bacteria</taxon>
        <taxon>Pseudomonadati</taxon>
        <taxon>Bacteroidota</taxon>
        <taxon>Bacteroidia</taxon>
        <taxon>Marinilabiliales</taxon>
        <taxon>Prolixibacteraceae</taxon>
        <taxon>Draconibacterium</taxon>
    </lineage>
</organism>
<gene>
    <name evidence="4" type="ORF">OU798_01600</name>
</gene>
<evidence type="ECO:0000259" key="3">
    <source>
        <dbReference type="Pfam" id="PF01467"/>
    </source>
</evidence>
<keyword evidence="2 4" id="KW-0548">Nucleotidyltransferase</keyword>
<dbReference type="InterPro" id="IPR050385">
    <property type="entry name" value="Archaeal_FAD_synthase"/>
</dbReference>
<dbReference type="AlphaFoldDB" id="A0A9X3F3B2"/>